<comment type="caution">
    <text evidence="1">The sequence shown here is derived from an EMBL/GenBank/DDBJ whole genome shotgun (WGS) entry which is preliminary data.</text>
</comment>
<name>A0ACB8A1I9_9AGAM</name>
<dbReference type="EMBL" id="MU267931">
    <property type="protein sequence ID" value="KAH7907175.1"/>
    <property type="molecule type" value="Genomic_DNA"/>
</dbReference>
<sequence>MDQLEPSQVEILGQLQAISGGADADVMISVLASVEWDIQKAAELILDGDISHNNPAPPPVEVEAFEVDDSLVSVNSPRRPRRDSRSHGVARTRTFWDTFVSIFTLPIHFLSSLLRFALGTLRIPFPSLHFTGISPYRTARPIASDPRSAADRWIRAVEEETGAVCVNGSRSLPAIASGAQAGPSTIRRNTYAAENGEDNAKTLPQFFSGSYEEVLDICQRDARIACIILVSDEHDDVPEFKRSTLTDPTLVKTLCENSFVVWGGDVRDRDAWSAAQKLQATTYPFVAFLALQPRRNHLSSSHSNSSPVLTTLSRHQGRSVPDTAPTSAHSLVEHLEQQLLPRVTPFLTRHRTMIQERERDRILREEQDRAFKDSARRDRERQESRENAKREETERLIKEQQEIREREERQRLEQERQEKKKEVRMDWRRWMRSSLIPSMGPATTGSAVRIAVRLPNNERVVRVFSPMSTLTALYAFADSKLIPTDILLSDDPKHAPATDVNDLRGLEAYIGQQPEHSDAWWGFKLALAYPRREIKWEAAKCLRDVDGLQDGSQVVVELGSGKARPQSNDASDDEYDTESD</sequence>
<keyword evidence="2" id="KW-1185">Reference proteome</keyword>
<proteinExistence type="predicted"/>
<reference evidence="1" key="1">
    <citation type="journal article" date="2021" name="New Phytol.">
        <title>Evolutionary innovations through gain and loss of genes in the ectomycorrhizal Boletales.</title>
        <authorList>
            <person name="Wu G."/>
            <person name="Miyauchi S."/>
            <person name="Morin E."/>
            <person name="Kuo A."/>
            <person name="Drula E."/>
            <person name="Varga T."/>
            <person name="Kohler A."/>
            <person name="Feng B."/>
            <person name="Cao Y."/>
            <person name="Lipzen A."/>
            <person name="Daum C."/>
            <person name="Hundley H."/>
            <person name="Pangilinan J."/>
            <person name="Johnson J."/>
            <person name="Barry K."/>
            <person name="LaButti K."/>
            <person name="Ng V."/>
            <person name="Ahrendt S."/>
            <person name="Min B."/>
            <person name="Choi I.G."/>
            <person name="Park H."/>
            <person name="Plett J.M."/>
            <person name="Magnuson J."/>
            <person name="Spatafora J.W."/>
            <person name="Nagy L.G."/>
            <person name="Henrissat B."/>
            <person name="Grigoriev I.V."/>
            <person name="Yang Z.L."/>
            <person name="Xu J."/>
            <person name="Martin F.M."/>
        </authorList>
    </citation>
    <scope>NUCLEOTIDE SEQUENCE</scope>
    <source>
        <strain evidence="1">ATCC 28755</strain>
    </source>
</reference>
<evidence type="ECO:0000313" key="2">
    <source>
        <dbReference type="Proteomes" id="UP000790377"/>
    </source>
</evidence>
<dbReference type="Proteomes" id="UP000790377">
    <property type="component" value="Unassembled WGS sequence"/>
</dbReference>
<accession>A0ACB8A1I9</accession>
<protein>
    <submittedName>
        <fullName evidence="1">Uncharacterized protein</fullName>
    </submittedName>
</protein>
<gene>
    <name evidence="1" type="ORF">BJ138DRAFT_1070633</name>
</gene>
<organism evidence="1 2">
    <name type="scientific">Hygrophoropsis aurantiaca</name>
    <dbReference type="NCBI Taxonomy" id="72124"/>
    <lineage>
        <taxon>Eukaryota</taxon>
        <taxon>Fungi</taxon>
        <taxon>Dikarya</taxon>
        <taxon>Basidiomycota</taxon>
        <taxon>Agaricomycotina</taxon>
        <taxon>Agaricomycetes</taxon>
        <taxon>Agaricomycetidae</taxon>
        <taxon>Boletales</taxon>
        <taxon>Coniophorineae</taxon>
        <taxon>Hygrophoropsidaceae</taxon>
        <taxon>Hygrophoropsis</taxon>
    </lineage>
</organism>
<evidence type="ECO:0000313" key="1">
    <source>
        <dbReference type="EMBL" id="KAH7907175.1"/>
    </source>
</evidence>